<keyword evidence="7" id="KW-0408">Iron</keyword>
<feature type="domain" description="Uracil-DNA glycosylase-like" evidence="10">
    <location>
        <begin position="324"/>
        <end position="483"/>
    </location>
</feature>
<dbReference type="PANTHER" id="PTHR33693">
    <property type="entry name" value="TYPE-5 URACIL-DNA GLYCOSYLASE"/>
    <property type="match status" value="1"/>
</dbReference>
<dbReference type="CDD" id="cd10030">
    <property type="entry name" value="UDG-F4_TTUDGA_SPO1dp_like"/>
    <property type="match status" value="1"/>
</dbReference>
<keyword evidence="9" id="KW-0234">DNA repair</keyword>
<dbReference type="SUPFAM" id="SSF52141">
    <property type="entry name" value="Uracil-DNA glycosylase-like"/>
    <property type="match status" value="1"/>
</dbReference>
<dbReference type="AlphaFoldDB" id="A0AAE9HAG1"/>
<comment type="similarity">
    <text evidence="1">Belongs to the uracil-DNA glycosylase (UDG) superfamily. Type 4 (UDGa) family.</text>
</comment>
<evidence type="ECO:0000313" key="12">
    <source>
        <dbReference type="Proteomes" id="UP000830925"/>
    </source>
</evidence>
<name>A0AAE9HAG1_ALCFA</name>
<evidence type="ECO:0000259" key="10">
    <source>
        <dbReference type="SMART" id="SM00986"/>
    </source>
</evidence>
<organism evidence="11 12">
    <name type="scientific">Alcaligenes faecalis</name>
    <dbReference type="NCBI Taxonomy" id="511"/>
    <lineage>
        <taxon>Bacteria</taxon>
        <taxon>Pseudomonadati</taxon>
        <taxon>Pseudomonadota</taxon>
        <taxon>Betaproteobacteria</taxon>
        <taxon>Burkholderiales</taxon>
        <taxon>Alcaligenaceae</taxon>
        <taxon>Alcaligenes</taxon>
    </lineage>
</organism>
<keyword evidence="6" id="KW-0378">Hydrolase</keyword>
<keyword evidence="3" id="KW-0004">4Fe-4S</keyword>
<dbReference type="InterPro" id="IPR005122">
    <property type="entry name" value="Uracil-DNA_glycosylase-like"/>
</dbReference>
<keyword evidence="8" id="KW-0411">Iron-sulfur</keyword>
<gene>
    <name evidence="11" type="ORF">MXF72_14740</name>
</gene>
<evidence type="ECO:0000256" key="6">
    <source>
        <dbReference type="ARBA" id="ARBA00022801"/>
    </source>
</evidence>
<dbReference type="NCBIfam" id="TIGR03915">
    <property type="entry name" value="SAM_7_link_chp"/>
    <property type="match status" value="1"/>
</dbReference>
<dbReference type="SMART" id="SM00987">
    <property type="entry name" value="UreE_C"/>
    <property type="match status" value="1"/>
</dbReference>
<evidence type="ECO:0000256" key="5">
    <source>
        <dbReference type="ARBA" id="ARBA00022763"/>
    </source>
</evidence>
<sequence>MMTLMVNGGYLAWREQALRALAEGWSPEELCWAEASPASGRQGQQIGLEYGALHTPLSPPVSLQEPQAQQPVSSVSVRISKGLAALLQDAALCRAPARWALLYRVLWRWHQGDRSVESVADEDGARLYEMAKAVRKEKHDMMAYVRFRHCGKGMQPEYWAWFEPEHDVLEWIADYFSKRMGGTSWCIATPQGLALWDGQNLQLLDAPNNIEALRAGPADDQVEALWLRYYQSIFNPARLNETALQQSMPVRFWKGLPEASLIPTMISEARNGARRVGQFSAVARMPGKSVAVEAHSAQPHRSEPSVLEACRRCGLWEHATQAVPGEGPATARMMLLGEQPGDYEDLAGRVFVGPAGRVLDQALQRAGIERNALYLSNAVKHFKWKGRGKQRLHVSPSQAEVQACGHWLQEELARLEPAVIVTLGATALTALLGTQVPLAQYLAKPFLLGQTWVIAAWHPSYALRVDSAARREEIVSSITQVLQIGWRLSTGPATDEGLAAGINSAA</sequence>
<accession>A0AAE9HAG1</accession>
<dbReference type="InterPro" id="IPR036895">
    <property type="entry name" value="Uracil-DNA_glycosylase-like_sf"/>
</dbReference>
<dbReference type="InterPro" id="IPR005273">
    <property type="entry name" value="Ura-DNA_glyco_family4"/>
</dbReference>
<evidence type="ECO:0000256" key="2">
    <source>
        <dbReference type="ARBA" id="ARBA00019403"/>
    </source>
</evidence>
<dbReference type="RefSeq" id="WP_247965891.1">
    <property type="nucleotide sequence ID" value="NZ_CP095873.1"/>
</dbReference>
<proteinExistence type="inferred from homology"/>
<protein>
    <recommendedName>
        <fullName evidence="2">Type-4 uracil-DNA glycosylase</fullName>
    </recommendedName>
</protein>
<dbReference type="InterPro" id="IPR051536">
    <property type="entry name" value="UDG_Type-4/5"/>
</dbReference>
<dbReference type="Pfam" id="PF03167">
    <property type="entry name" value="UDG"/>
    <property type="match status" value="1"/>
</dbReference>
<dbReference type="Proteomes" id="UP000830925">
    <property type="component" value="Chromosome"/>
</dbReference>
<reference evidence="11" key="1">
    <citation type="submission" date="2022-04" db="EMBL/GenBank/DDBJ databases">
        <title>Genomic mining of Alcaligenes faecalis D334 producing ectoin and derivatives.</title>
        <authorList>
            <person name="Doan V.T."/>
            <person name="Quach N.T."/>
            <person name="Vu T.-H.-N."/>
            <person name="Phi Q.-T."/>
        </authorList>
    </citation>
    <scope>NUCLEOTIDE SEQUENCE</scope>
    <source>
        <strain evidence="11">D334</strain>
    </source>
</reference>
<evidence type="ECO:0000313" key="11">
    <source>
        <dbReference type="EMBL" id="UPL20651.1"/>
    </source>
</evidence>
<evidence type="ECO:0000256" key="4">
    <source>
        <dbReference type="ARBA" id="ARBA00022723"/>
    </source>
</evidence>
<dbReference type="GO" id="GO:0006281">
    <property type="term" value="P:DNA repair"/>
    <property type="evidence" value="ECO:0007669"/>
    <property type="project" value="UniProtKB-KW"/>
</dbReference>
<dbReference type="InterPro" id="IPR023875">
    <property type="entry name" value="DNA_repair_put"/>
</dbReference>
<keyword evidence="4" id="KW-0479">Metal-binding</keyword>
<evidence type="ECO:0000256" key="3">
    <source>
        <dbReference type="ARBA" id="ARBA00022485"/>
    </source>
</evidence>
<evidence type="ECO:0000256" key="8">
    <source>
        <dbReference type="ARBA" id="ARBA00023014"/>
    </source>
</evidence>
<evidence type="ECO:0000256" key="1">
    <source>
        <dbReference type="ARBA" id="ARBA00006521"/>
    </source>
</evidence>
<evidence type="ECO:0000256" key="9">
    <source>
        <dbReference type="ARBA" id="ARBA00023204"/>
    </source>
</evidence>
<dbReference type="GO" id="GO:0097506">
    <property type="term" value="F:deaminated base DNA N-glycosylase activity"/>
    <property type="evidence" value="ECO:0007669"/>
    <property type="project" value="UniProtKB-ARBA"/>
</dbReference>
<dbReference type="NCBIfam" id="TIGR03914">
    <property type="entry name" value="UDG_fam_dom"/>
    <property type="match status" value="1"/>
</dbReference>
<keyword evidence="5" id="KW-0227">DNA damage</keyword>
<dbReference type="Gene3D" id="3.40.470.10">
    <property type="entry name" value="Uracil-DNA glycosylase-like domain"/>
    <property type="match status" value="1"/>
</dbReference>
<evidence type="ECO:0000256" key="7">
    <source>
        <dbReference type="ARBA" id="ARBA00023004"/>
    </source>
</evidence>
<dbReference type="GO" id="GO:0051539">
    <property type="term" value="F:4 iron, 4 sulfur cluster binding"/>
    <property type="evidence" value="ECO:0007669"/>
    <property type="project" value="UniProtKB-KW"/>
</dbReference>
<dbReference type="PANTHER" id="PTHR33693:SF9">
    <property type="entry name" value="TYPE-4 URACIL-DNA GLYCOSYLASE"/>
    <property type="match status" value="1"/>
</dbReference>
<dbReference type="InterPro" id="IPR025404">
    <property type="entry name" value="DUF4130"/>
</dbReference>
<dbReference type="Pfam" id="PF13566">
    <property type="entry name" value="DUF4130"/>
    <property type="match status" value="1"/>
</dbReference>
<dbReference type="SMART" id="SM00986">
    <property type="entry name" value="UDG"/>
    <property type="match status" value="1"/>
</dbReference>
<dbReference type="EMBL" id="CP095873">
    <property type="protein sequence ID" value="UPL20651.1"/>
    <property type="molecule type" value="Genomic_DNA"/>
</dbReference>
<dbReference type="GO" id="GO:0046872">
    <property type="term" value="F:metal ion binding"/>
    <property type="evidence" value="ECO:0007669"/>
    <property type="project" value="UniProtKB-KW"/>
</dbReference>